<reference evidence="4" key="1">
    <citation type="submission" date="2022-08" db="UniProtKB">
        <authorList>
            <consortium name="EnsemblMetazoa"/>
        </authorList>
    </citation>
    <scope>IDENTIFICATION</scope>
    <source>
        <strain evidence="4">05x7-T-G4-1.051#20</strain>
    </source>
</reference>
<dbReference type="PANTHER" id="PTHR24043:SF8">
    <property type="entry name" value="EGF-LIKE DOMAIN-CONTAINING PROTEIN"/>
    <property type="match status" value="1"/>
</dbReference>
<dbReference type="Pfam" id="PF00053">
    <property type="entry name" value="EGF_laminin"/>
    <property type="match status" value="1"/>
</dbReference>
<keyword evidence="2" id="KW-0472">Membrane</keyword>
<evidence type="ECO:0000256" key="2">
    <source>
        <dbReference type="SAM" id="Phobius"/>
    </source>
</evidence>
<protein>
    <recommendedName>
        <fullName evidence="3">Laminin EGF-like domain-containing protein</fullName>
    </recommendedName>
</protein>
<feature type="transmembrane region" description="Helical" evidence="2">
    <location>
        <begin position="166"/>
        <end position="189"/>
    </location>
</feature>
<evidence type="ECO:0000313" key="4">
    <source>
        <dbReference type="EnsemblMetazoa" id="G8509.1:cds"/>
    </source>
</evidence>
<proteinExistence type="predicted"/>
<dbReference type="Proteomes" id="UP000005408">
    <property type="component" value="Unassembled WGS sequence"/>
</dbReference>
<dbReference type="AlphaFoldDB" id="A0A8W8P2S8"/>
<keyword evidence="2" id="KW-0812">Transmembrane</keyword>
<dbReference type="EnsemblMetazoa" id="G8509.1">
    <property type="protein sequence ID" value="G8509.1:cds"/>
    <property type="gene ID" value="G8509"/>
</dbReference>
<sequence>MITYAISGCKPGWTGDTCDQVCKSGFYGENCKHKCSQNCNVTKNCDRLTGNCDGGCEPGWKGRKCDQIEACESGYYGQCDIGCKPGWTGNTCDQKCMAGYYGEYCNETCPPGFFGLDCINRCDSYCSGNESCDPVLGICTEGCKRGWNGLICGLDRLNRQSNADNMPIVIGVVVSVLIIVGGSIIHVILWRRKISTTLQVPSDGPSETSQQYTELAIINKPSNYDEIHSYSNHSNL</sequence>
<evidence type="ECO:0000259" key="3">
    <source>
        <dbReference type="Pfam" id="PF00053"/>
    </source>
</evidence>
<name>A0A8W8P2S8_MAGGI</name>
<feature type="domain" description="Laminin EGF-like" evidence="3">
    <location>
        <begin position="34"/>
        <end position="78"/>
    </location>
</feature>
<keyword evidence="5" id="KW-1185">Reference proteome</keyword>
<accession>A0A8W8P2S8</accession>
<keyword evidence="2" id="KW-1133">Transmembrane helix</keyword>
<dbReference type="PANTHER" id="PTHR24043">
    <property type="entry name" value="SCAVENGER RECEPTOR CLASS F"/>
    <property type="match status" value="1"/>
</dbReference>
<evidence type="ECO:0000256" key="1">
    <source>
        <dbReference type="ARBA" id="ARBA00022536"/>
    </source>
</evidence>
<dbReference type="GO" id="GO:0005044">
    <property type="term" value="F:scavenger receptor activity"/>
    <property type="evidence" value="ECO:0007669"/>
    <property type="project" value="InterPro"/>
</dbReference>
<organism evidence="4 5">
    <name type="scientific">Magallana gigas</name>
    <name type="common">Pacific oyster</name>
    <name type="synonym">Crassostrea gigas</name>
    <dbReference type="NCBI Taxonomy" id="29159"/>
    <lineage>
        <taxon>Eukaryota</taxon>
        <taxon>Metazoa</taxon>
        <taxon>Spiralia</taxon>
        <taxon>Lophotrochozoa</taxon>
        <taxon>Mollusca</taxon>
        <taxon>Bivalvia</taxon>
        <taxon>Autobranchia</taxon>
        <taxon>Pteriomorphia</taxon>
        <taxon>Ostreida</taxon>
        <taxon>Ostreoidea</taxon>
        <taxon>Ostreidae</taxon>
        <taxon>Magallana</taxon>
    </lineage>
</organism>
<dbReference type="InterPro" id="IPR002049">
    <property type="entry name" value="LE_dom"/>
</dbReference>
<dbReference type="Gene3D" id="2.170.300.10">
    <property type="entry name" value="Tie2 ligand-binding domain superfamily"/>
    <property type="match status" value="2"/>
</dbReference>
<dbReference type="InterPro" id="IPR042635">
    <property type="entry name" value="MEGF10/SREC1/2-like"/>
</dbReference>
<evidence type="ECO:0000313" key="5">
    <source>
        <dbReference type="Proteomes" id="UP000005408"/>
    </source>
</evidence>
<keyword evidence="1" id="KW-0245">EGF-like domain</keyword>